<evidence type="ECO:0000313" key="1">
    <source>
        <dbReference type="EMBL" id="EON74780.1"/>
    </source>
</evidence>
<organism evidence="1 2">
    <name type="scientific">Lunatimonas lonarensis</name>
    <dbReference type="NCBI Taxonomy" id="1232681"/>
    <lineage>
        <taxon>Bacteria</taxon>
        <taxon>Pseudomonadati</taxon>
        <taxon>Bacteroidota</taxon>
        <taxon>Cytophagia</taxon>
        <taxon>Cytophagales</taxon>
        <taxon>Cyclobacteriaceae</taxon>
    </lineage>
</organism>
<proteinExistence type="predicted"/>
<dbReference type="OrthoDB" id="838897at2"/>
<dbReference type="RefSeq" id="WP_010856862.1">
    <property type="nucleotide sequence ID" value="NZ_AQHR01000122.1"/>
</dbReference>
<comment type="caution">
    <text evidence="1">The sequence shown here is derived from an EMBL/GenBank/DDBJ whole genome shotgun (WGS) entry which is preliminary data.</text>
</comment>
<accession>R7ZL11</accession>
<reference evidence="1 2" key="1">
    <citation type="submission" date="2013-02" db="EMBL/GenBank/DDBJ databases">
        <title>A novel strain isolated from Lonar lake, Maharashtra, India.</title>
        <authorList>
            <person name="Singh A."/>
        </authorList>
    </citation>
    <scope>NUCLEOTIDE SEQUENCE [LARGE SCALE GENOMIC DNA]</scope>
    <source>
        <strain evidence="1 2">AK24</strain>
    </source>
</reference>
<dbReference type="STRING" id="1232681.ADIS_4751"/>
<evidence type="ECO:0000313" key="2">
    <source>
        <dbReference type="Proteomes" id="UP000013909"/>
    </source>
</evidence>
<keyword evidence="1" id="KW-0378">Hydrolase</keyword>
<dbReference type="Proteomes" id="UP000013909">
    <property type="component" value="Unassembled WGS sequence"/>
</dbReference>
<sequence>MNRSFLPIILLLIAVGGPSCQSDQNIRLETDQSFEGEELYLVSKVLDEHLPFILQRPTFFLDESVQEKLSDCPVITIESFQHITLTFDPSTCPAPANKRKGKIDLFFSNTPMAVGEYVVITYDDYVFENHPLEGRRTLKLTAINRERRVYEEVGSDIMVTNPNNHSTRIRPSFTFEIAETGGNLSNLTVRGGALGRNRGGKTFEINIAEQKSFNSQCVTQPVFRPVSGVERWEIARSSTGNVVHQQTFHTDGECLTHAIIRLHEGVEMKKTP</sequence>
<dbReference type="EC" id="3.3.1.1" evidence="1"/>
<dbReference type="AlphaFoldDB" id="R7ZL11"/>
<dbReference type="EMBL" id="AQHR01000122">
    <property type="protein sequence ID" value="EON74780.1"/>
    <property type="molecule type" value="Genomic_DNA"/>
</dbReference>
<keyword evidence="2" id="KW-1185">Reference proteome</keyword>
<protein>
    <submittedName>
        <fullName evidence="1">S-adenosyl-L-homocysteine hydrolase</fullName>
        <ecNumber evidence="1">3.3.1.1</ecNumber>
    </submittedName>
</protein>
<name>R7ZL11_9BACT</name>
<dbReference type="GO" id="GO:0016787">
    <property type="term" value="F:hydrolase activity"/>
    <property type="evidence" value="ECO:0007669"/>
    <property type="project" value="UniProtKB-KW"/>
</dbReference>
<gene>
    <name evidence="1" type="ORF">ADIS_4751</name>
</gene>